<gene>
    <name evidence="1" type="primary">Contig4273.g4579</name>
    <name evidence="1" type="ORF">STYLEM_11884</name>
</gene>
<proteinExistence type="predicted"/>
<dbReference type="Proteomes" id="UP000039865">
    <property type="component" value="Unassembled WGS sequence"/>
</dbReference>
<evidence type="ECO:0000313" key="2">
    <source>
        <dbReference type="Proteomes" id="UP000039865"/>
    </source>
</evidence>
<dbReference type="EMBL" id="CCKQ01011305">
    <property type="protein sequence ID" value="CDW82849.1"/>
    <property type="molecule type" value="Genomic_DNA"/>
</dbReference>
<accession>A0A078AKX2</accession>
<dbReference type="InParanoid" id="A0A078AKX2"/>
<sequence>MKKELYLIISTLIPQDSLGNTVIGGSTSDNVVSQLSGQKPLVVYVKKGAEFRWTMILTILSYISVSAISFKDDSTNPIALSLETTTSSTDPFNILLITSAGVISGFFTSTNGIKGIIPSKGLKYENSGNFYLAMQHYGTQYFYFLKFGSALSNKNTIFNLKWPQTQTQANAVVNDEQASYYFYGGILKDSGGSFYTAVVNVYYTGAIQQIFTIRNSAATQQFSIKSLDYLQDTSASTRCLAACAEDGQNVLILKLNVNAARSSISLGSSTDINYYASSLNNKIFSGWMDLSQVLYVGSITTFTSEALTTTSFTKNIGWLMNINPSESEFTITNSLSSPQSMTNEPLIYSTLTSTFVNTTATTSYASRTSTSAVTYIVPQILTTSMKSIITPNIGNKIYTIGSTAMIITIPAFTLQQSCLDVIFKYSSNISDVSGFVTFVASTREYTVFSSNQEYNGIYTIKMLGRINNEQNTEVSFKLIMIGDCSYASITSTSYNPTLSSQIGTYNLSFVGILLYPLSDGEINPKNETIYIKFQNEWWEKLFD</sequence>
<evidence type="ECO:0000313" key="1">
    <source>
        <dbReference type="EMBL" id="CDW82849.1"/>
    </source>
</evidence>
<dbReference type="AlphaFoldDB" id="A0A078AKX2"/>
<name>A0A078AKX2_STYLE</name>
<protein>
    <submittedName>
        <fullName evidence="1">Uncharacterized protein</fullName>
    </submittedName>
</protein>
<reference evidence="1 2" key="1">
    <citation type="submission" date="2014-06" db="EMBL/GenBank/DDBJ databases">
        <authorList>
            <person name="Swart Estienne"/>
        </authorList>
    </citation>
    <scope>NUCLEOTIDE SEQUENCE [LARGE SCALE GENOMIC DNA]</scope>
    <source>
        <strain evidence="1 2">130c</strain>
    </source>
</reference>
<keyword evidence="2" id="KW-1185">Reference proteome</keyword>
<organism evidence="1 2">
    <name type="scientific">Stylonychia lemnae</name>
    <name type="common">Ciliate</name>
    <dbReference type="NCBI Taxonomy" id="5949"/>
    <lineage>
        <taxon>Eukaryota</taxon>
        <taxon>Sar</taxon>
        <taxon>Alveolata</taxon>
        <taxon>Ciliophora</taxon>
        <taxon>Intramacronucleata</taxon>
        <taxon>Spirotrichea</taxon>
        <taxon>Stichotrichia</taxon>
        <taxon>Sporadotrichida</taxon>
        <taxon>Oxytrichidae</taxon>
        <taxon>Stylonychinae</taxon>
        <taxon>Stylonychia</taxon>
    </lineage>
</organism>